<feature type="region of interest" description="Disordered" evidence="1">
    <location>
        <begin position="1"/>
        <end position="21"/>
    </location>
</feature>
<dbReference type="GeneID" id="32878232"/>
<dbReference type="EMBL" id="KX832224">
    <property type="protein sequence ID" value="ARR28898.1"/>
    <property type="molecule type" value="Genomic_DNA"/>
</dbReference>
<dbReference type="OrthoDB" id="40514at10239"/>
<evidence type="ECO:0000256" key="1">
    <source>
        <dbReference type="SAM" id="MobiDB-lite"/>
    </source>
</evidence>
<name>A0A1X9T5C0_9VIRU</name>
<dbReference type="RefSeq" id="YP_009362407.1">
    <property type="nucleotide sequence ID" value="NC_034618.1"/>
</dbReference>
<dbReference type="KEGG" id="vg:32878232"/>
<reference evidence="2" key="1">
    <citation type="journal article" date="2017" name="Vet. Pathol.">
        <title>Ranid Herpesvirus 3 and Proliferative Dermatitis in Free-Ranging Wild Common Frogs (Rana Temporaria).</title>
        <authorList>
            <person name="Origgi F.C."/>
            <person name="Schmidt B.R."/>
            <person name="Lohmann P."/>
            <person name="Otten P."/>
            <person name="Akdesir E."/>
            <person name="Gaschen V."/>
            <person name="Aguilar-Bultet L."/>
            <person name="Wahli T."/>
            <person name="Sattler U."/>
            <person name="Stoffel M.H."/>
        </authorList>
    </citation>
    <scope>NUCLEOTIDE SEQUENCE [LARGE SCALE GENOMIC DNA]</scope>
    <source>
        <strain evidence="2">FO1_2015</strain>
    </source>
</reference>
<dbReference type="Proteomes" id="UP000203507">
    <property type="component" value="Segment"/>
</dbReference>
<sequence>MSKRGKRNNYMPPPPLTMDELPERLPAELFDDLCTEPEPKKRREEAGKRSIYERCGDLFLQKIITNDYSISVDSLSNSETCSICKMCVDDPVNWQKYNKAIHKLPDDQAVELLRGFGVVLEKGDLKEHRAHYSTDVSDLLDKMLKTEYENYRKLQTHTSFTIESDDGGEPVTVPNFCALSACNGLSASIRHFIKLKTDLQTPKGYRHK</sequence>
<organism evidence="2">
    <name type="scientific">Ranid herpesvirus 3</name>
    <dbReference type="NCBI Taxonomy" id="1987509"/>
    <lineage>
        <taxon>Viruses</taxon>
        <taxon>Duplodnaviria</taxon>
        <taxon>Heunggongvirae</taxon>
        <taxon>Peploviricota</taxon>
        <taxon>Herviviricetes</taxon>
        <taxon>Herpesvirales</taxon>
        <taxon>Alloherpesviridae</taxon>
        <taxon>Batravirus</taxon>
        <taxon>Batravirus ranidallo3</taxon>
    </lineage>
</organism>
<evidence type="ECO:0000313" key="3">
    <source>
        <dbReference type="Proteomes" id="UP000203507"/>
    </source>
</evidence>
<keyword evidence="3" id="KW-1185">Reference proteome</keyword>
<accession>A0A1X9T5C0</accession>
<protein>
    <submittedName>
        <fullName evidence="2">Uncharacterized protein</fullName>
    </submittedName>
</protein>
<proteinExistence type="predicted"/>
<evidence type="ECO:0000313" key="2">
    <source>
        <dbReference type="EMBL" id="ARR28898.1"/>
    </source>
</evidence>